<proteinExistence type="predicted"/>
<accession>A2G366</accession>
<dbReference type="EMBL" id="DS114313">
    <property type="protein sequence ID" value="EAX88403.1"/>
    <property type="molecule type" value="Genomic_DNA"/>
</dbReference>
<name>A2G366_TRIV3</name>
<evidence type="ECO:0000313" key="8">
    <source>
        <dbReference type="EMBL" id="EAX88403.1"/>
    </source>
</evidence>
<keyword evidence="3" id="KW-0548">Nucleotidyltransferase</keyword>
<evidence type="ECO:0000256" key="2">
    <source>
        <dbReference type="ARBA" id="ARBA00022679"/>
    </source>
</evidence>
<keyword evidence="9" id="KW-1185">Reference proteome</keyword>
<dbReference type="GO" id="GO:0006297">
    <property type="term" value="P:nucleotide-excision repair, DNA gap filling"/>
    <property type="evidence" value="ECO:0000318"/>
    <property type="project" value="GO_Central"/>
</dbReference>
<dbReference type="AlphaFoldDB" id="A2G366"/>
<dbReference type="InParanoid" id="A2G366"/>
<organism evidence="8 9">
    <name type="scientific">Trichomonas vaginalis (strain ATCC PRA-98 / G3)</name>
    <dbReference type="NCBI Taxonomy" id="412133"/>
    <lineage>
        <taxon>Eukaryota</taxon>
        <taxon>Metamonada</taxon>
        <taxon>Parabasalia</taxon>
        <taxon>Trichomonadida</taxon>
        <taxon>Trichomonadidae</taxon>
        <taxon>Trichomonas</taxon>
    </lineage>
</organism>
<dbReference type="GO" id="GO:0000166">
    <property type="term" value="F:nucleotide binding"/>
    <property type="evidence" value="ECO:0007669"/>
    <property type="project" value="InterPro"/>
</dbReference>
<dbReference type="SUPFAM" id="SSF56672">
    <property type="entry name" value="DNA/RNA polymerases"/>
    <property type="match status" value="2"/>
</dbReference>
<evidence type="ECO:0000256" key="3">
    <source>
        <dbReference type="ARBA" id="ARBA00022695"/>
    </source>
</evidence>
<keyword evidence="2" id="KW-0808">Transferase</keyword>
<dbReference type="GO" id="GO:0003887">
    <property type="term" value="F:DNA-directed DNA polymerase activity"/>
    <property type="evidence" value="ECO:0000318"/>
    <property type="project" value="GO_Central"/>
</dbReference>
<sequence>MSDDRDEQIELIQEFHRLYPEFKSNDIKSVNMDQIPNTVMKKIYFVQSPKGDDGLPTIHYSLKEKMLSDFRAKRSSVKNDLAKAKHIGDKIGSIRFNAKQLAIKVVCNSEYGASNNEYFAHYDPDIAAAVTFAARQLIGFLTNNLEAETFYIDSKFLKQNEKEIRNLESIGCLSIKPFTGDKNLLFNRRRHVLGRIFDDNYNIITDDILEVNIKKSTVVYQDTDSNYYMNEYIMNYFTTGNENEPYKCSPEIIDQCMHCMLDHNNLLANFAKDTVQRKPVGLGFEGSFIICRYLNRKKKYYGIKWSEDGVITPSAKIPNPDAYEDQSNILKSEYNKYWIPKKTVLPQSNGEYIRLDNDLLLHRGVNYLDYVHDFNVKCTGVDLARRDQYKFINFFHIMILQKDLRLMSYNGNNKWSIFKKDEPMQLIIENIIDTFREIVTTYSDIASFKTDKKPSIEFKITDFAKNSAYRKGKHNAVSTIVLRLESQHKEKYIPAIGERMSYVIILDSKTEDERLVGKNGTGNIALRSYVIDEIMDNLKLECSKENFKNELIGKNLNITYDDWLNAKAISLLDFKYYLECLCKSTALYIVGDLYPEEIKQIDEGSISQVEANKLITKLQQTIATNYVKKYRVSKGAFSTVLYMRLLMEIYADYKYIIKNMNICI</sequence>
<gene>
    <name evidence="8" type="ORF">TVAG_050650</name>
</gene>
<dbReference type="Gene3D" id="3.90.1600.10">
    <property type="entry name" value="Palm domain of DNA polymerase"/>
    <property type="match status" value="1"/>
</dbReference>
<dbReference type="GO" id="GO:0045004">
    <property type="term" value="P:DNA replication proofreading"/>
    <property type="evidence" value="ECO:0000318"/>
    <property type="project" value="GO_Central"/>
</dbReference>
<evidence type="ECO:0000256" key="6">
    <source>
        <dbReference type="ARBA" id="ARBA00049244"/>
    </source>
</evidence>
<dbReference type="PANTHER" id="PTHR10322:SF23">
    <property type="entry name" value="DNA POLYMERASE DELTA CATALYTIC SUBUNIT"/>
    <property type="match status" value="1"/>
</dbReference>
<comment type="catalytic activity">
    <reaction evidence="6">
        <text>DNA(n) + a 2'-deoxyribonucleoside 5'-triphosphate = DNA(n+1) + diphosphate</text>
        <dbReference type="Rhea" id="RHEA:22508"/>
        <dbReference type="Rhea" id="RHEA-COMP:17339"/>
        <dbReference type="Rhea" id="RHEA-COMP:17340"/>
        <dbReference type="ChEBI" id="CHEBI:33019"/>
        <dbReference type="ChEBI" id="CHEBI:61560"/>
        <dbReference type="ChEBI" id="CHEBI:173112"/>
        <dbReference type="EC" id="2.7.7.7"/>
    </reaction>
</comment>
<dbReference type="InterPro" id="IPR050240">
    <property type="entry name" value="DNA_pol_type-B"/>
</dbReference>
<keyword evidence="4" id="KW-0239">DNA-directed DNA polymerase</keyword>
<dbReference type="VEuPathDB" id="TrichDB:TVAG_050650"/>
<evidence type="ECO:0000256" key="1">
    <source>
        <dbReference type="ARBA" id="ARBA00012417"/>
    </source>
</evidence>
<dbReference type="EC" id="2.7.7.7" evidence="1"/>
<keyword evidence="5" id="KW-0238">DNA-binding</keyword>
<dbReference type="GO" id="GO:0003677">
    <property type="term" value="F:DNA binding"/>
    <property type="evidence" value="ECO:0007669"/>
    <property type="project" value="UniProtKB-KW"/>
</dbReference>
<reference evidence="8" key="2">
    <citation type="journal article" date="2007" name="Science">
        <title>Draft genome sequence of the sexually transmitted pathogen Trichomonas vaginalis.</title>
        <authorList>
            <person name="Carlton J.M."/>
            <person name="Hirt R.P."/>
            <person name="Silva J.C."/>
            <person name="Delcher A.L."/>
            <person name="Schatz M."/>
            <person name="Zhao Q."/>
            <person name="Wortman J.R."/>
            <person name="Bidwell S.L."/>
            <person name="Alsmark U.C.M."/>
            <person name="Besteiro S."/>
            <person name="Sicheritz-Ponten T."/>
            <person name="Noel C.J."/>
            <person name="Dacks J.B."/>
            <person name="Foster P.G."/>
            <person name="Simillion C."/>
            <person name="Van de Peer Y."/>
            <person name="Miranda-Saavedra D."/>
            <person name="Barton G.J."/>
            <person name="Westrop G.D."/>
            <person name="Mueller S."/>
            <person name="Dessi D."/>
            <person name="Fiori P.L."/>
            <person name="Ren Q."/>
            <person name="Paulsen I."/>
            <person name="Zhang H."/>
            <person name="Bastida-Corcuera F.D."/>
            <person name="Simoes-Barbosa A."/>
            <person name="Brown M.T."/>
            <person name="Hayes R.D."/>
            <person name="Mukherjee M."/>
            <person name="Okumura C.Y."/>
            <person name="Schneider R."/>
            <person name="Smith A.J."/>
            <person name="Vanacova S."/>
            <person name="Villalvazo M."/>
            <person name="Haas B.J."/>
            <person name="Pertea M."/>
            <person name="Feldblyum T.V."/>
            <person name="Utterback T.R."/>
            <person name="Shu C.L."/>
            <person name="Osoegawa K."/>
            <person name="de Jong P.J."/>
            <person name="Hrdy I."/>
            <person name="Horvathova L."/>
            <person name="Zubacova Z."/>
            <person name="Dolezal P."/>
            <person name="Malik S.B."/>
            <person name="Logsdon J.M. Jr."/>
            <person name="Henze K."/>
            <person name="Gupta A."/>
            <person name="Wang C.C."/>
            <person name="Dunne R.L."/>
            <person name="Upcroft J.A."/>
            <person name="Upcroft P."/>
            <person name="White O."/>
            <person name="Salzberg S.L."/>
            <person name="Tang P."/>
            <person name="Chiu C.-H."/>
            <person name="Lee Y.-S."/>
            <person name="Embley T.M."/>
            <person name="Coombs G.H."/>
            <person name="Mottram J.C."/>
            <person name="Tachezy J."/>
            <person name="Fraser-Liggett C.M."/>
            <person name="Johnson P.J."/>
        </authorList>
    </citation>
    <scope>NUCLEOTIDE SEQUENCE [LARGE SCALE GENOMIC DNA]</scope>
    <source>
        <strain evidence="8">G3</strain>
    </source>
</reference>
<evidence type="ECO:0000256" key="5">
    <source>
        <dbReference type="ARBA" id="ARBA00023125"/>
    </source>
</evidence>
<dbReference type="PANTHER" id="PTHR10322">
    <property type="entry name" value="DNA POLYMERASE CATALYTIC SUBUNIT"/>
    <property type="match status" value="1"/>
</dbReference>
<dbReference type="GO" id="GO:0006261">
    <property type="term" value="P:DNA-templated DNA replication"/>
    <property type="evidence" value="ECO:0000318"/>
    <property type="project" value="GO_Central"/>
</dbReference>
<dbReference type="Proteomes" id="UP000001542">
    <property type="component" value="Unassembled WGS sequence"/>
</dbReference>
<dbReference type="STRING" id="5722.A2G366"/>
<protein>
    <recommendedName>
        <fullName evidence="1">DNA-directed DNA polymerase</fullName>
        <ecNumber evidence="1">2.7.7.7</ecNumber>
    </recommendedName>
</protein>
<dbReference type="GO" id="GO:0006287">
    <property type="term" value="P:base-excision repair, gap-filling"/>
    <property type="evidence" value="ECO:0000318"/>
    <property type="project" value="GO_Central"/>
</dbReference>
<feature type="domain" description="DNA-directed DNA polymerase family B multifunctional" evidence="7">
    <location>
        <begin position="56"/>
        <end position="225"/>
    </location>
</feature>
<dbReference type="InterPro" id="IPR006134">
    <property type="entry name" value="DNA-dir_DNA_pol_B_multi_dom"/>
</dbReference>
<feature type="domain" description="DNA-directed DNA polymerase family B multifunctional" evidence="7">
    <location>
        <begin position="375"/>
        <end position="537"/>
    </location>
</feature>
<dbReference type="InterPro" id="IPR043502">
    <property type="entry name" value="DNA/RNA_pol_sf"/>
</dbReference>
<evidence type="ECO:0000313" key="9">
    <source>
        <dbReference type="Proteomes" id="UP000001542"/>
    </source>
</evidence>
<dbReference type="Pfam" id="PF00136">
    <property type="entry name" value="DNA_pol_B"/>
    <property type="match status" value="2"/>
</dbReference>
<evidence type="ECO:0000259" key="7">
    <source>
        <dbReference type="Pfam" id="PF00136"/>
    </source>
</evidence>
<reference evidence="8" key="1">
    <citation type="submission" date="2006-10" db="EMBL/GenBank/DDBJ databases">
        <authorList>
            <person name="Amadeo P."/>
            <person name="Zhao Q."/>
            <person name="Wortman J."/>
            <person name="Fraser-Liggett C."/>
            <person name="Carlton J."/>
        </authorList>
    </citation>
    <scope>NUCLEOTIDE SEQUENCE</scope>
    <source>
        <strain evidence="8">G3</strain>
    </source>
</reference>
<evidence type="ECO:0000256" key="4">
    <source>
        <dbReference type="ARBA" id="ARBA00022932"/>
    </source>
</evidence>
<dbReference type="GO" id="GO:0008296">
    <property type="term" value="F:3'-5'-DNA exonuclease activity"/>
    <property type="evidence" value="ECO:0000318"/>
    <property type="project" value="GO_Central"/>
</dbReference>
<dbReference type="GO" id="GO:0043625">
    <property type="term" value="C:delta DNA polymerase complex"/>
    <property type="evidence" value="ECO:0000318"/>
    <property type="project" value="GO_Central"/>
</dbReference>
<dbReference type="InterPro" id="IPR023211">
    <property type="entry name" value="DNA_pol_palm_dom_sf"/>
</dbReference>